<gene>
    <name evidence="2" type="ORF">B0T18DRAFT_438922</name>
</gene>
<feature type="domain" description="Luciferase" evidence="1">
    <location>
        <begin position="190"/>
        <end position="253"/>
    </location>
</feature>
<evidence type="ECO:0000313" key="2">
    <source>
        <dbReference type="EMBL" id="KAK0742744.1"/>
    </source>
</evidence>
<dbReference type="PANTHER" id="PTHR38695">
    <property type="entry name" value="AMINO ACID PERMEASE_ SLC12A DOMAIN-CONTAINING PROTEIN"/>
    <property type="match status" value="1"/>
</dbReference>
<dbReference type="InterPro" id="IPR048273">
    <property type="entry name" value="Luciferase"/>
</dbReference>
<dbReference type="PANTHER" id="PTHR38695:SF1">
    <property type="entry name" value="AMINO ACID PERMEASE_ SLC12A DOMAIN-CONTAINING PROTEIN"/>
    <property type="match status" value="1"/>
</dbReference>
<dbReference type="AlphaFoldDB" id="A0AA40ENS9"/>
<evidence type="ECO:0000313" key="3">
    <source>
        <dbReference type="Proteomes" id="UP001172155"/>
    </source>
</evidence>
<dbReference type="Pfam" id="PF17648">
    <property type="entry name" value="Luciferase"/>
    <property type="match status" value="1"/>
</dbReference>
<sequence>MRSTPSVRNLAASFWTSKMVTTVDRLTISASSRPVLTSLCAATVLGIAWTVNDFFAWKAFGTGGTPPTWYGYLRMSKFRFGHLLAGPDLLDPSPHATTGPSYLDAPFPARAGGRARIMPRIMPQRQVPEPIDHETRTRLLGLVHRLANEFPDLLESKPSHTEGRSTDGLYVLAEVPTLNAEAREDKLLAREVAHAHPADNSLHVWLSGPDARKVMEAGWGQRFPLPFVRSGWTMVYAPRNDNEMDVVERIVKAGIAWVAGVEL</sequence>
<proteinExistence type="predicted"/>
<accession>A0AA40ENS9</accession>
<reference evidence="2" key="1">
    <citation type="submission" date="2023-06" db="EMBL/GenBank/DDBJ databases">
        <title>Genome-scale phylogeny and comparative genomics of the fungal order Sordariales.</title>
        <authorList>
            <consortium name="Lawrence Berkeley National Laboratory"/>
            <person name="Hensen N."/>
            <person name="Bonometti L."/>
            <person name="Westerberg I."/>
            <person name="Brannstrom I.O."/>
            <person name="Guillou S."/>
            <person name="Cros-Aarteil S."/>
            <person name="Calhoun S."/>
            <person name="Haridas S."/>
            <person name="Kuo A."/>
            <person name="Mondo S."/>
            <person name="Pangilinan J."/>
            <person name="Riley R."/>
            <person name="LaButti K."/>
            <person name="Andreopoulos B."/>
            <person name="Lipzen A."/>
            <person name="Chen C."/>
            <person name="Yanf M."/>
            <person name="Daum C."/>
            <person name="Ng V."/>
            <person name="Clum A."/>
            <person name="Steindorff A."/>
            <person name="Ohm R."/>
            <person name="Martin F."/>
            <person name="Silar P."/>
            <person name="Natvig D."/>
            <person name="Lalanne C."/>
            <person name="Gautier V."/>
            <person name="Ament-velasquez S.L."/>
            <person name="Kruys A."/>
            <person name="Hutchinson M.I."/>
            <person name="Powell A.J."/>
            <person name="Barry K."/>
            <person name="Miller A.N."/>
            <person name="Grigoriev I.V."/>
            <person name="Debuchy R."/>
            <person name="Gladieux P."/>
            <person name="Thoren M.H."/>
            <person name="Johannesson H."/>
        </authorList>
    </citation>
    <scope>NUCLEOTIDE SEQUENCE</scope>
    <source>
        <strain evidence="2">SMH3187-1</strain>
    </source>
</reference>
<comment type="caution">
    <text evidence="2">The sequence shown here is derived from an EMBL/GenBank/DDBJ whole genome shotgun (WGS) entry which is preliminary data.</text>
</comment>
<organism evidence="2 3">
    <name type="scientific">Schizothecium vesticola</name>
    <dbReference type="NCBI Taxonomy" id="314040"/>
    <lineage>
        <taxon>Eukaryota</taxon>
        <taxon>Fungi</taxon>
        <taxon>Dikarya</taxon>
        <taxon>Ascomycota</taxon>
        <taxon>Pezizomycotina</taxon>
        <taxon>Sordariomycetes</taxon>
        <taxon>Sordariomycetidae</taxon>
        <taxon>Sordariales</taxon>
        <taxon>Schizotheciaceae</taxon>
        <taxon>Schizothecium</taxon>
    </lineage>
</organism>
<dbReference type="InterPro" id="IPR040841">
    <property type="entry name" value="Luciferase_dom"/>
</dbReference>
<keyword evidence="3" id="KW-1185">Reference proteome</keyword>
<dbReference type="EMBL" id="JAUKUD010000005">
    <property type="protein sequence ID" value="KAK0742744.1"/>
    <property type="molecule type" value="Genomic_DNA"/>
</dbReference>
<evidence type="ECO:0000259" key="1">
    <source>
        <dbReference type="Pfam" id="PF17648"/>
    </source>
</evidence>
<name>A0AA40ENS9_9PEZI</name>
<protein>
    <recommendedName>
        <fullName evidence="1">Luciferase domain-containing protein</fullName>
    </recommendedName>
</protein>
<dbReference type="Proteomes" id="UP001172155">
    <property type="component" value="Unassembled WGS sequence"/>
</dbReference>